<evidence type="ECO:0000256" key="2">
    <source>
        <dbReference type="PROSITE-ProRule" id="PRU00235"/>
    </source>
</evidence>
<dbReference type="InterPro" id="IPR051210">
    <property type="entry name" value="Ub_ligase/GEF_domain"/>
</dbReference>
<dbReference type="EMBL" id="JAAWWB010000442">
    <property type="protein sequence ID" value="KAG6736895.1"/>
    <property type="molecule type" value="Genomic_DNA"/>
</dbReference>
<organism evidence="3 4">
    <name type="scientific">Populus tomentosa</name>
    <name type="common">Chinese white poplar</name>
    <dbReference type="NCBI Taxonomy" id="118781"/>
    <lineage>
        <taxon>Eukaryota</taxon>
        <taxon>Viridiplantae</taxon>
        <taxon>Streptophyta</taxon>
        <taxon>Embryophyta</taxon>
        <taxon>Tracheophyta</taxon>
        <taxon>Spermatophyta</taxon>
        <taxon>Magnoliopsida</taxon>
        <taxon>eudicotyledons</taxon>
        <taxon>Gunneridae</taxon>
        <taxon>Pentapetalae</taxon>
        <taxon>rosids</taxon>
        <taxon>fabids</taxon>
        <taxon>Malpighiales</taxon>
        <taxon>Salicaceae</taxon>
        <taxon>Saliceae</taxon>
        <taxon>Populus</taxon>
    </lineage>
</organism>
<dbReference type="Pfam" id="PF00415">
    <property type="entry name" value="RCC1"/>
    <property type="match status" value="1"/>
</dbReference>
<evidence type="ECO:0000313" key="3">
    <source>
        <dbReference type="EMBL" id="KAG6736895.1"/>
    </source>
</evidence>
<dbReference type="Gene3D" id="2.130.10.30">
    <property type="entry name" value="Regulator of chromosome condensation 1/beta-lactamase-inhibitor protein II"/>
    <property type="match status" value="1"/>
</dbReference>
<proteinExistence type="predicted"/>
<dbReference type="InterPro" id="IPR000408">
    <property type="entry name" value="Reg_chr_condens"/>
</dbReference>
<dbReference type="InterPro" id="IPR009091">
    <property type="entry name" value="RCC1/BLIP-II"/>
</dbReference>
<evidence type="ECO:0000256" key="1">
    <source>
        <dbReference type="ARBA" id="ARBA00022737"/>
    </source>
</evidence>
<dbReference type="PANTHER" id="PTHR22870:SF350">
    <property type="entry name" value="F12P19.9 PROTEIN"/>
    <property type="match status" value="1"/>
</dbReference>
<dbReference type="PROSITE" id="PS50012">
    <property type="entry name" value="RCC1_3"/>
    <property type="match status" value="1"/>
</dbReference>
<protein>
    <submittedName>
        <fullName evidence="3">Uncharacterized protein</fullName>
    </submittedName>
</protein>
<gene>
    <name evidence="3" type="ORF">POTOM_060171</name>
</gene>
<dbReference type="OrthoDB" id="5981550at2759"/>
<dbReference type="SUPFAM" id="SSF50985">
    <property type="entry name" value="RCC1/BLIP-II"/>
    <property type="match status" value="1"/>
</dbReference>
<evidence type="ECO:0000313" key="4">
    <source>
        <dbReference type="Proteomes" id="UP000886885"/>
    </source>
</evidence>
<keyword evidence="4" id="KW-1185">Reference proteome</keyword>
<dbReference type="Proteomes" id="UP000886885">
    <property type="component" value="Unassembled WGS sequence"/>
</dbReference>
<dbReference type="AlphaFoldDB" id="A0A8X8C169"/>
<feature type="repeat" description="RCC1" evidence="2">
    <location>
        <begin position="215"/>
        <end position="258"/>
    </location>
</feature>
<name>A0A8X8C169_POPTO</name>
<dbReference type="PANTHER" id="PTHR22870">
    <property type="entry name" value="REGULATOR OF CHROMOSOME CONDENSATION"/>
    <property type="match status" value="1"/>
</dbReference>
<comment type="caution">
    <text evidence="3">The sequence shown here is derived from an EMBL/GenBank/DDBJ whole genome shotgun (WGS) entry which is preliminary data.</text>
</comment>
<sequence>MILCNDVQAILAMKKGCTSPEVWKKREGSNSVRSGLSTRQLQPDKENQSFSLIYTMVIAHARLIWIKSSPDATVEDLLVSYIPNVEPQISRRMDLTLLSQSSKRIHVIDLLKWKYRVCGQPVRLPQYKASGCFIAKLLESTVMSRGKLGHKVDMDVSSPKWFESLDGVPCEICCLWREAEASGLPRRISGPLTGVCILNVACGDWHTAIFNGVGGKLFTWGDGDKGRLGHADLEKKLLPTCVRTAVELDLLKFLVEEC</sequence>
<keyword evidence="1" id="KW-0677">Repeat</keyword>
<accession>A0A8X8C169</accession>
<reference evidence="3" key="1">
    <citation type="journal article" date="2020" name="bioRxiv">
        <title>Hybrid origin of Populus tomentosa Carr. identified through genome sequencing and phylogenomic analysis.</title>
        <authorList>
            <person name="An X."/>
            <person name="Gao K."/>
            <person name="Chen Z."/>
            <person name="Li J."/>
            <person name="Yang X."/>
            <person name="Yang X."/>
            <person name="Zhou J."/>
            <person name="Guo T."/>
            <person name="Zhao T."/>
            <person name="Huang S."/>
            <person name="Miao D."/>
            <person name="Khan W.U."/>
            <person name="Rao P."/>
            <person name="Ye M."/>
            <person name="Lei B."/>
            <person name="Liao W."/>
            <person name="Wang J."/>
            <person name="Ji L."/>
            <person name="Li Y."/>
            <person name="Guo B."/>
            <person name="Mustafa N.S."/>
            <person name="Li S."/>
            <person name="Yun Q."/>
            <person name="Keller S.R."/>
            <person name="Mao J."/>
            <person name="Zhang R."/>
            <person name="Strauss S.H."/>
        </authorList>
    </citation>
    <scope>NUCLEOTIDE SEQUENCE</scope>
    <source>
        <strain evidence="3">GM15</strain>
        <tissue evidence="3">Leaf</tissue>
    </source>
</reference>